<organism evidence="3 4">
    <name type="scientific">Clostridium septicum</name>
    <dbReference type="NCBI Taxonomy" id="1504"/>
    <lineage>
        <taxon>Bacteria</taxon>
        <taxon>Bacillati</taxon>
        <taxon>Bacillota</taxon>
        <taxon>Clostridia</taxon>
        <taxon>Eubacteriales</taxon>
        <taxon>Clostridiaceae</taxon>
        <taxon>Clostridium</taxon>
    </lineage>
</organism>
<reference evidence="3" key="1">
    <citation type="submission" date="2022-06" db="EMBL/GenBank/DDBJ databases">
        <authorList>
            <person name="Holder M.E."/>
            <person name="Ajami N.J."/>
            <person name="Petrosino J.F."/>
        </authorList>
    </citation>
    <scope>NUCLEOTIDE SEQUENCE</scope>
    <source>
        <strain evidence="3">RMA 8861</strain>
    </source>
</reference>
<keyword evidence="4" id="KW-1185">Reference proteome</keyword>
<dbReference type="Proteomes" id="UP001055437">
    <property type="component" value="Chromosome"/>
</dbReference>
<dbReference type="RefSeq" id="WP_162925985.1">
    <property type="nucleotide sequence ID" value="NZ_CABMIZ010000008.1"/>
</dbReference>
<name>A0ABY5B228_CLOSE</name>
<dbReference type="InterPro" id="IPR003593">
    <property type="entry name" value="AAA+_ATPase"/>
</dbReference>
<evidence type="ECO:0000256" key="1">
    <source>
        <dbReference type="ARBA" id="ARBA00022515"/>
    </source>
</evidence>
<evidence type="ECO:0000259" key="2">
    <source>
        <dbReference type="PROSITE" id="PS51199"/>
    </source>
</evidence>
<accession>A0ABY5B228</accession>
<dbReference type="PANTHER" id="PTHR30153">
    <property type="entry name" value="REPLICATIVE DNA HELICASE DNAB"/>
    <property type="match status" value="1"/>
</dbReference>
<dbReference type="Gene3D" id="3.40.50.300">
    <property type="entry name" value="P-loop containing nucleotide triphosphate hydrolases"/>
    <property type="match status" value="1"/>
</dbReference>
<dbReference type="SMART" id="SM00382">
    <property type="entry name" value="AAA"/>
    <property type="match status" value="1"/>
</dbReference>
<evidence type="ECO:0000313" key="3">
    <source>
        <dbReference type="EMBL" id="USS01780.1"/>
    </source>
</evidence>
<keyword evidence="1" id="KW-0639">Primosome</keyword>
<dbReference type="GeneID" id="303561517"/>
<evidence type="ECO:0000313" key="4">
    <source>
        <dbReference type="Proteomes" id="UP001055437"/>
    </source>
</evidence>
<dbReference type="InterPro" id="IPR027417">
    <property type="entry name" value="P-loop_NTPase"/>
</dbReference>
<dbReference type="PANTHER" id="PTHR30153:SF2">
    <property type="entry name" value="REPLICATIVE DNA HELICASE"/>
    <property type="match status" value="1"/>
</dbReference>
<dbReference type="SUPFAM" id="SSF52540">
    <property type="entry name" value="P-loop containing nucleoside triphosphate hydrolases"/>
    <property type="match status" value="1"/>
</dbReference>
<dbReference type="PROSITE" id="PS51199">
    <property type="entry name" value="SF4_HELICASE"/>
    <property type="match status" value="1"/>
</dbReference>
<gene>
    <name evidence="3" type="ORF">NH397_04930</name>
</gene>
<dbReference type="InterPro" id="IPR007694">
    <property type="entry name" value="DNA_helicase_DnaB-like_C"/>
</dbReference>
<dbReference type="Pfam" id="PF03796">
    <property type="entry name" value="DnaB_C"/>
    <property type="match status" value="1"/>
</dbReference>
<sequence>MINKEERILEYINWLYSDYNDIGFKSDISKLDEVLGNFQKGRLITIFSRSGVGKSTLALQIALNMMINGNKIFFGSGEMSEKEVFSKMASSYCLIKYKDIIERNLDLEEKEKIKDFANEIINKDFYVSNKTNLREVVNEIKSYKKKFGLDVLFIDYVNKYVGGIEGNTLSEKIGVVTSVLKELALREDICVVLLAQANRLVDRNVSNSICEKISEADIQDSARIEQDSDQLIGLYRNKKLDNKMYRDEFRKSGKLNLNSKNSEVNPNCINAVILKNRHGEKGTKALAWSGEYSRIEDIHF</sequence>
<proteinExistence type="predicted"/>
<dbReference type="EMBL" id="CP099799">
    <property type="protein sequence ID" value="USS01780.1"/>
    <property type="molecule type" value="Genomic_DNA"/>
</dbReference>
<protein>
    <submittedName>
        <fullName evidence="3">DnaB-like helicase C-terminal domain-containing protein</fullName>
    </submittedName>
</protein>
<feature type="domain" description="SF4 helicase" evidence="2">
    <location>
        <begin position="17"/>
        <end position="300"/>
    </location>
</feature>